<dbReference type="GO" id="GO:0089702">
    <property type="term" value="F:undecaprenyl-phosphate glucose phosphotransferase activity"/>
    <property type="evidence" value="ECO:0007669"/>
    <property type="project" value="UniProtKB-EC"/>
</dbReference>
<dbReference type="KEGG" id="aay:WYH_00290"/>
<dbReference type="InterPro" id="IPR017475">
    <property type="entry name" value="EPS_sugar_tfrase"/>
</dbReference>
<evidence type="ECO:0000313" key="9">
    <source>
        <dbReference type="Proteomes" id="UP000034392"/>
    </source>
</evidence>
<reference evidence="8" key="1">
    <citation type="submission" date="2015-05" db="EMBL/GenBank/DDBJ databases">
        <title>The complete genome of Altererythrobacter atlanticus strain 26DY36.</title>
        <authorList>
            <person name="Wu Y.-H."/>
            <person name="Cheng H."/>
            <person name="Wu X.-W."/>
        </authorList>
    </citation>
    <scope>NUCLEOTIDE SEQUENCE [LARGE SCALE GENOMIC DNA]</scope>
    <source>
        <strain evidence="8">26DY36</strain>
    </source>
</reference>
<keyword evidence="6" id="KW-0472">Membrane</keyword>
<dbReference type="OrthoDB" id="9808602at2"/>
<comment type="similarity">
    <text evidence="2">Belongs to the bacterial sugar transferase family.</text>
</comment>
<evidence type="ECO:0000256" key="6">
    <source>
        <dbReference type="ARBA" id="ARBA00023136"/>
    </source>
</evidence>
<dbReference type="GO" id="GO:0016020">
    <property type="term" value="C:membrane"/>
    <property type="evidence" value="ECO:0007669"/>
    <property type="project" value="UniProtKB-SubCell"/>
</dbReference>
<dbReference type="EMBL" id="CP011452">
    <property type="protein sequence ID" value="AKH41354.1"/>
    <property type="molecule type" value="Genomic_DNA"/>
</dbReference>
<sequence>MNFQLNHLPLSARPERPLAPSLEQVRLRLVLGLMFLDIITIVVGYGFTGLLYYGDPLSEYAARSAMLMGPVFLVVGVQSGLYRPQINTSFPRAARKCISTIAIAFVGLLFIMFYAKASDNFSRVVFTFGSAFSLLLMLLSRSVVISLVKRFVGPSLTNTMVIHDDGPSIDMKHAFCIDAAQHGLSPDATDPLNLDRVGRYLQNMDRVIICCRPEERNRWAALLRSAGVQGEFVSESLRKLGAFEMKRERGFSTIVVSTRPLGIRARATKRMLDVCLSSIALLLLSPLIIIVAALIKLEDGGAILFRQQRMGRGNRFFWIYKFRSMREAHSDAHGLRSASRDDDRTTRIGKIIRRTSIDELPQLFNVWRGDMSLVGPRPHALGSQAGEKLFWEIDGRYWNRHVLKPGLTGLAQVRGFRGATDQERDLTDRLQADLEYISNWSLWLDLKIIVKTFGVLVHDNAF</sequence>
<keyword evidence="4" id="KW-0812">Transmembrane</keyword>
<dbReference type="Pfam" id="PF02397">
    <property type="entry name" value="Bac_transf"/>
    <property type="match status" value="1"/>
</dbReference>
<evidence type="ECO:0000256" key="5">
    <source>
        <dbReference type="ARBA" id="ARBA00022989"/>
    </source>
</evidence>
<comment type="subcellular location">
    <subcellularLocation>
        <location evidence="1">Membrane</location>
        <topology evidence="1">Multi-pass membrane protein</topology>
    </subcellularLocation>
</comment>
<dbReference type="InterPro" id="IPR003362">
    <property type="entry name" value="Bact_transf"/>
</dbReference>
<evidence type="ECO:0000256" key="2">
    <source>
        <dbReference type="ARBA" id="ARBA00006464"/>
    </source>
</evidence>
<gene>
    <name evidence="8" type="primary">gumD</name>
    <name evidence="8" type="ORF">WYH_00290</name>
</gene>
<keyword evidence="3 8" id="KW-0808">Transferase</keyword>
<dbReference type="EC" id="2.7.8.31" evidence="8"/>
<evidence type="ECO:0000256" key="1">
    <source>
        <dbReference type="ARBA" id="ARBA00004141"/>
    </source>
</evidence>
<dbReference type="STRING" id="1267766.WYH_00290"/>
<dbReference type="PANTHER" id="PTHR30576:SF0">
    <property type="entry name" value="UNDECAPRENYL-PHOSPHATE N-ACETYLGALACTOSAMINYL 1-PHOSPHATE TRANSFERASE-RELATED"/>
    <property type="match status" value="1"/>
</dbReference>
<evidence type="ECO:0000256" key="4">
    <source>
        <dbReference type="ARBA" id="ARBA00022692"/>
    </source>
</evidence>
<dbReference type="Proteomes" id="UP000034392">
    <property type="component" value="Chromosome"/>
</dbReference>
<protein>
    <submittedName>
        <fullName evidence="8">UDP-glucose:undecaprenyl-phosphate glucose-1-phosphate transferase</fullName>
        <ecNumber evidence="8">2.7.8.31</ecNumber>
    </submittedName>
</protein>
<proteinExistence type="inferred from homology"/>
<dbReference type="NCBIfam" id="TIGR03025">
    <property type="entry name" value="EPS_sugtrans"/>
    <property type="match status" value="1"/>
</dbReference>
<keyword evidence="7" id="KW-0270">Exopolysaccharide synthesis</keyword>
<dbReference type="GO" id="GO:0000271">
    <property type="term" value="P:polysaccharide biosynthetic process"/>
    <property type="evidence" value="ECO:0007669"/>
    <property type="project" value="UniProtKB-KW"/>
</dbReference>
<dbReference type="RefSeq" id="WP_046902407.1">
    <property type="nucleotide sequence ID" value="NZ_CP011452.2"/>
</dbReference>
<evidence type="ECO:0000313" key="8">
    <source>
        <dbReference type="EMBL" id="AKH41354.1"/>
    </source>
</evidence>
<dbReference type="PATRIC" id="fig|1267766.3.peg.296"/>
<evidence type="ECO:0000256" key="7">
    <source>
        <dbReference type="ARBA" id="ARBA00023169"/>
    </source>
</evidence>
<dbReference type="PANTHER" id="PTHR30576">
    <property type="entry name" value="COLANIC BIOSYNTHESIS UDP-GLUCOSE LIPID CARRIER TRANSFERASE"/>
    <property type="match status" value="1"/>
</dbReference>
<organism evidence="8 9">
    <name type="scientific">Croceibacterium atlanticum</name>
    <dbReference type="NCBI Taxonomy" id="1267766"/>
    <lineage>
        <taxon>Bacteria</taxon>
        <taxon>Pseudomonadati</taxon>
        <taxon>Pseudomonadota</taxon>
        <taxon>Alphaproteobacteria</taxon>
        <taxon>Sphingomonadales</taxon>
        <taxon>Erythrobacteraceae</taxon>
        <taxon>Croceibacterium</taxon>
    </lineage>
</organism>
<keyword evidence="5" id="KW-1133">Transmembrane helix</keyword>
<keyword evidence="9" id="KW-1185">Reference proteome</keyword>
<dbReference type="AlphaFoldDB" id="A0A0F7KP38"/>
<accession>A0A0F7KP38</accession>
<name>A0A0F7KP38_9SPHN</name>
<evidence type="ECO:0000256" key="3">
    <source>
        <dbReference type="ARBA" id="ARBA00022679"/>
    </source>
</evidence>